<dbReference type="GO" id="GO:0005829">
    <property type="term" value="C:cytosol"/>
    <property type="evidence" value="ECO:0007669"/>
    <property type="project" value="TreeGrafter"/>
</dbReference>
<accession>A0A110B570</accession>
<feature type="transmembrane region" description="Helical" evidence="2">
    <location>
        <begin position="507"/>
        <end position="526"/>
    </location>
</feature>
<dbReference type="PANTHER" id="PTHR42698">
    <property type="entry name" value="GTPASE ERA"/>
    <property type="match status" value="1"/>
</dbReference>
<dbReference type="AlphaFoldDB" id="A0A110B570"/>
<dbReference type="GO" id="GO:0019843">
    <property type="term" value="F:rRNA binding"/>
    <property type="evidence" value="ECO:0007669"/>
    <property type="project" value="TreeGrafter"/>
</dbReference>
<feature type="domain" description="G" evidence="3">
    <location>
        <begin position="89"/>
        <end position="215"/>
    </location>
</feature>
<keyword evidence="2" id="KW-0812">Transmembrane</keyword>
<dbReference type="GO" id="GO:0005524">
    <property type="term" value="F:ATP binding"/>
    <property type="evidence" value="ECO:0007669"/>
    <property type="project" value="UniProtKB-KW"/>
</dbReference>
<sequence length="580" mass="62971">MIHRQGSYSDSAIDHKVAPNCEGEPTAQQSSTNAASGKGHTQQLQALQDIVDLAELGAGRLDNTLLDQLRNLEQRAAQRLSRSREHVVIALAGGTGSGKSSLLNAIIGTNVSSPGVKRPTTDHAIGVSIGSGEDAAPLLDWLQVFERHCLEAEGQLSGMAGAVILDLPDIDSVVAAHWDSAERLIERCDLLIWVVDPLKYAHAIGHQRYLANLAHHAEVLVVTLNHADRLAQGDRADCINHLQQLLAEHGLDKARSLPASANTGEGVDLLRQIIAEEVRERRAPVERLRADSQALKQQVGQSVPDPGVFSIDTHELLEMQHEALNERDLLQAAAALYRRMAIQSTASPLKRMVFWGAKKLWRGVFGNGQEGNKLASKASDKTATNTSDHLTSADRPPIKISEQRLRYGLVDAVDHLVQRLPAPAAHRLREAAAQSAKPFAAGLRQQLEESLLIEPRRRWWWRSVALLRGVGELAALAGIAWLMLRSLADWLVLPPVPVPMFVGELGWPPVLIFGGISASILIGLAARPAASVGARRHSALLRRQISRVVESQAAEKNLGSLSGELDKIRQLSLRACRGAN</sequence>
<keyword evidence="4" id="KW-0547">Nucleotide-binding</keyword>
<dbReference type="PANTHER" id="PTHR42698:SF1">
    <property type="entry name" value="GTPASE ERA, MITOCHONDRIAL"/>
    <property type="match status" value="1"/>
</dbReference>
<evidence type="ECO:0000256" key="1">
    <source>
        <dbReference type="SAM" id="MobiDB-lite"/>
    </source>
</evidence>
<dbReference type="SUPFAM" id="SSF52540">
    <property type="entry name" value="P-loop containing nucleoside triphosphate hydrolases"/>
    <property type="match status" value="1"/>
</dbReference>
<dbReference type="Gene3D" id="3.40.50.300">
    <property type="entry name" value="P-loop containing nucleotide triphosphate hydrolases"/>
    <property type="match status" value="1"/>
</dbReference>
<protein>
    <submittedName>
        <fullName evidence="4">ATP-binding membrane protein</fullName>
    </submittedName>
</protein>
<feature type="compositionally biased region" description="Polar residues" evidence="1">
    <location>
        <begin position="381"/>
        <end position="390"/>
    </location>
</feature>
<reference evidence="4" key="1">
    <citation type="submission" date="2016-02" db="EMBL/GenBank/DDBJ databases">
        <title>Halorhodospira halochloris DSM-1059 complete genome, version 2.</title>
        <authorList>
            <person name="Tsukatani Y."/>
        </authorList>
    </citation>
    <scope>NUCLEOTIDE SEQUENCE</scope>
    <source>
        <strain evidence="4">DSM 1059</strain>
    </source>
</reference>
<dbReference type="KEGG" id="hhk:HH1059_11450"/>
<evidence type="ECO:0000256" key="2">
    <source>
        <dbReference type="SAM" id="Phobius"/>
    </source>
</evidence>
<dbReference type="GO" id="GO:0005525">
    <property type="term" value="F:GTP binding"/>
    <property type="evidence" value="ECO:0007669"/>
    <property type="project" value="InterPro"/>
</dbReference>
<feature type="compositionally biased region" description="Polar residues" evidence="1">
    <location>
        <begin position="26"/>
        <end position="40"/>
    </location>
</feature>
<dbReference type="GO" id="GO:0043024">
    <property type="term" value="F:ribosomal small subunit binding"/>
    <property type="evidence" value="ECO:0007669"/>
    <property type="project" value="TreeGrafter"/>
</dbReference>
<keyword evidence="2" id="KW-0472">Membrane</keyword>
<dbReference type="Proteomes" id="UP000218890">
    <property type="component" value="Chromosome"/>
</dbReference>
<keyword evidence="4" id="KW-0067">ATP-binding</keyword>
<dbReference type="InterPro" id="IPR006073">
    <property type="entry name" value="GTP-bd"/>
</dbReference>
<dbReference type="RefSeq" id="WP_096409160.1">
    <property type="nucleotide sequence ID" value="NZ_AP017372.2"/>
</dbReference>
<dbReference type="InterPro" id="IPR027417">
    <property type="entry name" value="P-loop_NTPase"/>
</dbReference>
<feature type="transmembrane region" description="Helical" evidence="2">
    <location>
        <begin position="465"/>
        <end position="487"/>
    </location>
</feature>
<dbReference type="GO" id="GO:0000028">
    <property type="term" value="P:ribosomal small subunit assembly"/>
    <property type="evidence" value="ECO:0007669"/>
    <property type="project" value="TreeGrafter"/>
</dbReference>
<feature type="region of interest" description="Disordered" evidence="1">
    <location>
        <begin position="1"/>
        <end position="40"/>
    </location>
</feature>
<evidence type="ECO:0000313" key="5">
    <source>
        <dbReference type="Proteomes" id="UP000218890"/>
    </source>
</evidence>
<dbReference type="OrthoDB" id="238366at2"/>
<evidence type="ECO:0000313" key="4">
    <source>
        <dbReference type="EMBL" id="BAU57837.1"/>
    </source>
</evidence>
<evidence type="ECO:0000259" key="3">
    <source>
        <dbReference type="Pfam" id="PF01926"/>
    </source>
</evidence>
<proteinExistence type="predicted"/>
<keyword evidence="5" id="KW-1185">Reference proteome</keyword>
<feature type="region of interest" description="Disordered" evidence="1">
    <location>
        <begin position="372"/>
        <end position="395"/>
    </location>
</feature>
<dbReference type="EMBL" id="AP017372">
    <property type="protein sequence ID" value="BAU57837.1"/>
    <property type="molecule type" value="Genomic_DNA"/>
</dbReference>
<keyword evidence="2" id="KW-1133">Transmembrane helix</keyword>
<gene>
    <name evidence="4" type="ORF">HH1059_11450</name>
</gene>
<feature type="compositionally biased region" description="Polar residues" evidence="1">
    <location>
        <begin position="1"/>
        <end position="10"/>
    </location>
</feature>
<organism evidence="4 5">
    <name type="scientific">Halorhodospira halochloris</name>
    <name type="common">Ectothiorhodospira halochloris</name>
    <dbReference type="NCBI Taxonomy" id="1052"/>
    <lineage>
        <taxon>Bacteria</taxon>
        <taxon>Pseudomonadati</taxon>
        <taxon>Pseudomonadota</taxon>
        <taxon>Gammaproteobacteria</taxon>
        <taxon>Chromatiales</taxon>
        <taxon>Ectothiorhodospiraceae</taxon>
        <taxon>Halorhodospira</taxon>
    </lineage>
</organism>
<dbReference type="Pfam" id="PF01926">
    <property type="entry name" value="MMR_HSR1"/>
    <property type="match status" value="1"/>
</dbReference>
<name>A0A110B570_HALHR</name>
<dbReference type="InterPro" id="IPR005662">
    <property type="entry name" value="GTPase_Era-like"/>
</dbReference>